<protein>
    <submittedName>
        <fullName evidence="1">Glycerol acyltransferase</fullName>
    </submittedName>
</protein>
<proteinExistence type="predicted"/>
<evidence type="ECO:0000313" key="1">
    <source>
        <dbReference type="EMBL" id="QIK51512.1"/>
    </source>
</evidence>
<keyword evidence="1" id="KW-0808">Transferase</keyword>
<reference evidence="1 2" key="1">
    <citation type="journal article" date="2017" name="Int. J. Syst. Evol. Microbiol.">
        <title>Jeotgalibaca porci sp. nov. and Jeotgalibaca arthritidis sp. nov., isolated from pigs, and emended description of the genus Jeotgalibaca.</title>
        <authorList>
            <person name="Zamora L."/>
            <person name="Perez-Sancho M."/>
            <person name="Dominguez L."/>
            <person name="Fernandez-Garayzabal J.F."/>
            <person name="Vela A.I."/>
        </authorList>
    </citation>
    <scope>NUCLEOTIDE SEQUENCE [LARGE SCALE GENOMIC DNA]</scope>
    <source>
        <strain evidence="1 2">CCUG 69148</strain>
    </source>
</reference>
<dbReference type="Proteomes" id="UP000501830">
    <property type="component" value="Chromosome"/>
</dbReference>
<gene>
    <name evidence="1" type="ORF">G7058_05225</name>
</gene>
<accession>A0A6G7WGZ3</accession>
<organism evidence="1 2">
    <name type="scientific">Jeotgalibaca porci</name>
    <dbReference type="NCBI Taxonomy" id="1868793"/>
    <lineage>
        <taxon>Bacteria</taxon>
        <taxon>Bacillati</taxon>
        <taxon>Bacillota</taxon>
        <taxon>Bacilli</taxon>
        <taxon>Lactobacillales</taxon>
        <taxon>Carnobacteriaceae</taxon>
        <taxon>Jeotgalibaca</taxon>
    </lineage>
</organism>
<dbReference type="AlphaFoldDB" id="A0A6G7WGZ3"/>
<keyword evidence="1" id="KW-0012">Acyltransferase</keyword>
<sequence>MPTDYGNFYKFIRGLLRLSSKRATVRTFPKTVAGPVVYVSHHRNMYGPVTILKWHPEFVRTWIFSAFMDYRTCYDHYVAYTLTERLGLSKGVAKVVAAPLAWFMTTLTKSARGIPVYRQSRKVIETMQQSVETLEQGTSLLIFPDVDYSDDSVEVKEIYDGFLYIDKYYYRKTKKHIPFVPVVAVKETQSFRVGEPIYFSGEGNFINQRKIVAAEIQQSLNALSQEGSIISIS</sequence>
<dbReference type="KEGG" id="jpo:G7058_05225"/>
<keyword evidence="2" id="KW-1185">Reference proteome</keyword>
<evidence type="ECO:0000313" key="2">
    <source>
        <dbReference type="Proteomes" id="UP000501830"/>
    </source>
</evidence>
<dbReference type="GO" id="GO:0016746">
    <property type="term" value="F:acyltransferase activity"/>
    <property type="evidence" value="ECO:0007669"/>
    <property type="project" value="UniProtKB-KW"/>
</dbReference>
<dbReference type="RefSeq" id="WP_166062567.1">
    <property type="nucleotide sequence ID" value="NZ_CP049889.1"/>
</dbReference>
<dbReference type="EMBL" id="CP049889">
    <property type="protein sequence ID" value="QIK51512.1"/>
    <property type="molecule type" value="Genomic_DNA"/>
</dbReference>
<dbReference type="GeneID" id="94552672"/>
<name>A0A6G7WGZ3_9LACT</name>